<organism evidence="4 5">
    <name type="scientific">Novymonas esmeraldas</name>
    <dbReference type="NCBI Taxonomy" id="1808958"/>
    <lineage>
        <taxon>Eukaryota</taxon>
        <taxon>Discoba</taxon>
        <taxon>Euglenozoa</taxon>
        <taxon>Kinetoplastea</taxon>
        <taxon>Metakinetoplastina</taxon>
        <taxon>Trypanosomatida</taxon>
        <taxon>Trypanosomatidae</taxon>
        <taxon>Novymonas</taxon>
    </lineage>
</organism>
<keyword evidence="2" id="KW-1133">Transmembrane helix</keyword>
<evidence type="ECO:0000256" key="1">
    <source>
        <dbReference type="SAM" id="MobiDB-lite"/>
    </source>
</evidence>
<evidence type="ECO:0000313" key="5">
    <source>
        <dbReference type="Proteomes" id="UP001430356"/>
    </source>
</evidence>
<feature type="compositionally biased region" description="Low complexity" evidence="1">
    <location>
        <begin position="335"/>
        <end position="351"/>
    </location>
</feature>
<feature type="compositionally biased region" description="Acidic residues" evidence="1">
    <location>
        <begin position="355"/>
        <end position="365"/>
    </location>
</feature>
<keyword evidence="2" id="KW-0472">Membrane</keyword>
<accession>A0AAW0EVL2</accession>
<evidence type="ECO:0000256" key="3">
    <source>
        <dbReference type="SAM" id="SignalP"/>
    </source>
</evidence>
<feature type="region of interest" description="Disordered" evidence="1">
    <location>
        <begin position="300"/>
        <end position="365"/>
    </location>
</feature>
<feature type="chain" id="PRO_5043676384" evidence="3">
    <location>
        <begin position="33"/>
        <end position="365"/>
    </location>
</feature>
<keyword evidence="3" id="KW-0732">Signal</keyword>
<feature type="signal peptide" evidence="3">
    <location>
        <begin position="1"/>
        <end position="32"/>
    </location>
</feature>
<evidence type="ECO:0000256" key="2">
    <source>
        <dbReference type="SAM" id="Phobius"/>
    </source>
</evidence>
<dbReference type="Proteomes" id="UP001430356">
    <property type="component" value="Unassembled WGS sequence"/>
</dbReference>
<protein>
    <submittedName>
        <fullName evidence="4">Uncharacterized protein</fullName>
    </submittedName>
</protein>
<proteinExistence type="predicted"/>
<dbReference type="AlphaFoldDB" id="A0AAW0EVL2"/>
<feature type="compositionally biased region" description="Acidic residues" evidence="1">
    <location>
        <begin position="300"/>
        <end position="309"/>
    </location>
</feature>
<dbReference type="PANTHER" id="PTHR35613:SF2">
    <property type="entry name" value="C-TYPE LECTIN DOMAIN-CONTAINING PROTEIN"/>
    <property type="match status" value="1"/>
</dbReference>
<dbReference type="PANTHER" id="PTHR35613">
    <property type="entry name" value="C-TYPE LECTIN DOMAIN-CONTAINING PROTEIN"/>
    <property type="match status" value="1"/>
</dbReference>
<name>A0AAW0EVL2_9TRYP</name>
<feature type="transmembrane region" description="Helical" evidence="2">
    <location>
        <begin position="272"/>
        <end position="294"/>
    </location>
</feature>
<dbReference type="PROSITE" id="PS51257">
    <property type="entry name" value="PROKAR_LIPOPROTEIN"/>
    <property type="match status" value="1"/>
</dbReference>
<evidence type="ECO:0000313" key="4">
    <source>
        <dbReference type="EMBL" id="KAK7198310.1"/>
    </source>
</evidence>
<dbReference type="EMBL" id="JAECZO010000142">
    <property type="protein sequence ID" value="KAK7198310.1"/>
    <property type="molecule type" value="Genomic_DNA"/>
</dbReference>
<gene>
    <name evidence="4" type="ORF">NESM_000788800</name>
</gene>
<keyword evidence="2" id="KW-0812">Transmembrane</keyword>
<reference evidence="4 5" key="1">
    <citation type="journal article" date="2021" name="MBio">
        <title>A New Model Trypanosomatid, Novymonas esmeraldas: Genomic Perception of Its 'Candidatus Pandoraea novymonadis' Endosymbiont.</title>
        <authorList>
            <person name="Zakharova A."/>
            <person name="Saura A."/>
            <person name="Butenko A."/>
            <person name="Podesvova L."/>
            <person name="Warmusova S."/>
            <person name="Kostygov A.Y."/>
            <person name="Nenarokova A."/>
            <person name="Lukes J."/>
            <person name="Opperdoes F.R."/>
            <person name="Yurchenko V."/>
        </authorList>
    </citation>
    <scope>NUCLEOTIDE SEQUENCE [LARGE SCALE GENOMIC DNA]</scope>
    <source>
        <strain evidence="4 5">E262AT.01</strain>
    </source>
</reference>
<sequence>MAPRAVTTTAVAAVVAAACTLVLCCVSTGARGYDYVPVTSIMFAGSTGGVRSADAATCLEHGGYLASEATAFLHEADVQAIEQEGLTTYYSFLGGGILQAPTMESNEFGFCPFDARDPDFRVSVFPQTSGNLSVCYWRWSVGRWLEMPSSSGLPYDIGKVGIIFYRGYSSSDQYRVNGFPSFFPYTASVPHPNAYLGHQLVLTRNAAYPNKAVWVDNWASGGYSYAGITAEFPAGSTPASTLKDWKVVCQSQGPLRLNYEMANTTSQLQERWWAIYFTILFVLCLITFLVVALCQEREDMDEPPEDAPEWAEKETAQRSVSHRYVSQRSFRRDTSSTGSSGGDNSSHGSNFSKEEEYEDVETVRV</sequence>
<keyword evidence="5" id="KW-1185">Reference proteome</keyword>
<comment type="caution">
    <text evidence="4">The sequence shown here is derived from an EMBL/GenBank/DDBJ whole genome shotgun (WGS) entry which is preliminary data.</text>
</comment>